<comment type="caution">
    <text evidence="2">The sequence shown here is derived from an EMBL/GenBank/DDBJ whole genome shotgun (WGS) entry which is preliminary data.</text>
</comment>
<dbReference type="EMBL" id="JAANHS010000007">
    <property type="protein sequence ID" value="NHB77251.1"/>
    <property type="molecule type" value="Genomic_DNA"/>
</dbReference>
<proteinExistence type="predicted"/>
<protein>
    <submittedName>
        <fullName evidence="2">Uncharacterized protein</fullName>
    </submittedName>
</protein>
<evidence type="ECO:0000313" key="3">
    <source>
        <dbReference type="Proteomes" id="UP001515660"/>
    </source>
</evidence>
<keyword evidence="1" id="KW-0732">Signal</keyword>
<organism evidence="2 3">
    <name type="scientific">Rhodobacter calidifons</name>
    <dbReference type="NCBI Taxonomy" id="2715277"/>
    <lineage>
        <taxon>Bacteria</taxon>
        <taxon>Pseudomonadati</taxon>
        <taxon>Pseudomonadota</taxon>
        <taxon>Alphaproteobacteria</taxon>
        <taxon>Rhodobacterales</taxon>
        <taxon>Rhodobacter group</taxon>
        <taxon>Rhodobacter</taxon>
    </lineage>
</organism>
<gene>
    <name evidence="2" type="ORF">G8O29_10935</name>
</gene>
<evidence type="ECO:0000256" key="1">
    <source>
        <dbReference type="SAM" id="SignalP"/>
    </source>
</evidence>
<name>A0ABX0G963_9RHOB</name>
<reference evidence="2 3" key="1">
    <citation type="journal article" date="2022" name="Microorganisms">
        <title>Genome Sequence and Characterization of a Xanthorhodopsin-Containing, Aerobic Anoxygenic Phototrophic Rhodobacter Species, Isolated from Mesophilic Conditions at Yellowstone National Park.</title>
        <authorList>
            <person name="Kyndt J.A."/>
            <person name="Robertson S."/>
            <person name="Shoffstall I.B."/>
            <person name="Ramaley R.F."/>
            <person name="Meyer T.E."/>
        </authorList>
    </citation>
    <scope>NUCLEOTIDE SEQUENCE [LARGE SCALE GENOMIC DNA]</scope>
    <source>
        <strain evidence="2 3">M37P</strain>
    </source>
</reference>
<dbReference type="Pfam" id="PF20341">
    <property type="entry name" value="DUF6636"/>
    <property type="match status" value="1"/>
</dbReference>
<sequence>MMRVGVAVAFLGLAAGVAQADIIQFRSPTGNINCIMVSDPSGATARCDLTELTPSYTRRPAGCKFDWGRSFAVGNTGKGYLACVSDAVGGAGVAVLRYGQAVSLGGISCVSAETGMTCTNAKGHGFSVSKAKQKLF</sequence>
<feature type="signal peptide" evidence="1">
    <location>
        <begin position="1"/>
        <end position="20"/>
    </location>
</feature>
<dbReference type="RefSeq" id="WP_166403276.1">
    <property type="nucleotide sequence ID" value="NZ_JAANHS010000007.1"/>
</dbReference>
<dbReference type="InterPro" id="IPR046576">
    <property type="entry name" value="DUF6636"/>
</dbReference>
<keyword evidence="3" id="KW-1185">Reference proteome</keyword>
<feature type="chain" id="PRO_5047464942" evidence="1">
    <location>
        <begin position="21"/>
        <end position="136"/>
    </location>
</feature>
<dbReference type="Proteomes" id="UP001515660">
    <property type="component" value="Unassembled WGS sequence"/>
</dbReference>
<accession>A0ABX0G963</accession>
<evidence type="ECO:0000313" key="2">
    <source>
        <dbReference type="EMBL" id="NHB77251.1"/>
    </source>
</evidence>